<accession>A0A3B3BQR9</accession>
<dbReference type="GO" id="GO:0031297">
    <property type="term" value="P:replication fork processing"/>
    <property type="evidence" value="ECO:0007669"/>
    <property type="project" value="TreeGrafter"/>
</dbReference>
<keyword evidence="3" id="KW-1185">Reference proteome</keyword>
<feature type="region of interest" description="Disordered" evidence="1">
    <location>
        <begin position="507"/>
        <end position="569"/>
    </location>
</feature>
<feature type="region of interest" description="Disordered" evidence="1">
    <location>
        <begin position="433"/>
        <end position="452"/>
    </location>
</feature>
<feature type="compositionally biased region" description="Basic and acidic residues" evidence="1">
    <location>
        <begin position="275"/>
        <end position="290"/>
    </location>
</feature>
<reference evidence="2" key="1">
    <citation type="submission" date="2025-08" db="UniProtKB">
        <authorList>
            <consortium name="Ensembl"/>
        </authorList>
    </citation>
    <scope>IDENTIFICATION</scope>
</reference>
<dbReference type="GO" id="GO:0043596">
    <property type="term" value="C:nuclear replication fork"/>
    <property type="evidence" value="ECO:0007669"/>
    <property type="project" value="TreeGrafter"/>
</dbReference>
<feature type="region of interest" description="Disordered" evidence="1">
    <location>
        <begin position="256"/>
        <end position="317"/>
    </location>
</feature>
<feature type="region of interest" description="Disordered" evidence="1">
    <location>
        <begin position="1"/>
        <end position="79"/>
    </location>
</feature>
<dbReference type="Pfam" id="PF15350">
    <property type="entry name" value="ETAA1"/>
    <property type="match status" value="1"/>
</dbReference>
<proteinExistence type="predicted"/>
<feature type="compositionally biased region" description="Polar residues" evidence="1">
    <location>
        <begin position="542"/>
        <end position="556"/>
    </location>
</feature>
<feature type="compositionally biased region" description="Low complexity" evidence="1">
    <location>
        <begin position="511"/>
        <end position="521"/>
    </location>
</feature>
<sequence>PAALQPPKLLTEFKTPTRIPRPRPAASSAESPHSDSDFQQDIVWDGASPSPRRPVQRNRHNSASVQHGRPRTSEPSLQQWIGDSASIPCTPEVPAARTSRNVHVGHTTSTEVLLKLAQQFDQNLFHQEEGLLSDQNPFHQEEGLPPDQNPDYSDHEDSTPAWNAVTDCDQQLENDLDFLFDGPTQSSSLSPVLVLPTEPPELQPAAPTTAAVSTATSRTSSAREPFEDDWDNDDILNDTLVLEMTQNPLKFLTPQLCSTQNPLNQGNAAGPGPRAGKENTRPRTSFRLDRIAGSSERRSKKFWSSEPSGSVACQQRSPETRSVFTWQKCRPITTIPELQGPGPIVQKNPDLLSSQSNPTDVDFLDEDLDSLFSSEPVWDDPADDDLLCGVCDELENQIQNQQRAVLQLTRSAFDNQIQTSGAALTRTAPALTGRGSVSPWQHENSRGAVSMTTGTSKNTHYTLVLILIGDLQQNLWVLLFCGSSWFSDDVTSFCRWREMLGGRDRAEEAAGRGAAPPEAAGCTEPPDPDLNRTLAEPWRMTQEIQQRSGSTGSGSFRPSEEFRCFQAPP</sequence>
<dbReference type="AlphaFoldDB" id="A0A3B3BQR9"/>
<feature type="region of interest" description="Disordered" evidence="1">
    <location>
        <begin position="136"/>
        <end position="161"/>
    </location>
</feature>
<evidence type="ECO:0000313" key="2">
    <source>
        <dbReference type="Ensembl" id="ENSOMEP00000007956.1"/>
    </source>
</evidence>
<dbReference type="Proteomes" id="UP000261560">
    <property type="component" value="Unplaced"/>
</dbReference>
<evidence type="ECO:0000313" key="3">
    <source>
        <dbReference type="Proteomes" id="UP000261560"/>
    </source>
</evidence>
<dbReference type="GO" id="GO:0043539">
    <property type="term" value="F:protein serine/threonine kinase activator activity"/>
    <property type="evidence" value="ECO:0007669"/>
    <property type="project" value="TreeGrafter"/>
</dbReference>
<dbReference type="PaxDb" id="30732-ENSOMEP00000007956"/>
<feature type="compositionally biased region" description="Low complexity" evidence="1">
    <location>
        <begin position="203"/>
        <end position="223"/>
    </location>
</feature>
<dbReference type="Ensembl" id="ENSOMET00000003250.1">
    <property type="protein sequence ID" value="ENSOMEP00000007956.1"/>
    <property type="gene ID" value="ENSOMEG00000009106.1"/>
</dbReference>
<dbReference type="PANTHER" id="PTHR16434:SF4">
    <property type="entry name" value="ETAA1 ACTIVATOR OF ATR KINASE"/>
    <property type="match status" value="1"/>
</dbReference>
<dbReference type="GO" id="GO:2000001">
    <property type="term" value="P:regulation of DNA damage checkpoint"/>
    <property type="evidence" value="ECO:0007669"/>
    <property type="project" value="TreeGrafter"/>
</dbReference>
<feature type="compositionally biased region" description="Polar residues" evidence="1">
    <location>
        <begin position="256"/>
        <end position="267"/>
    </location>
</feature>
<dbReference type="GeneTree" id="ENSGT01030000235154"/>
<dbReference type="InterPro" id="IPR029406">
    <property type="entry name" value="ETAA1"/>
</dbReference>
<evidence type="ECO:0000256" key="1">
    <source>
        <dbReference type="SAM" id="MobiDB-lite"/>
    </source>
</evidence>
<protein>
    <recommendedName>
        <fullName evidence="4">ETAA1 activator of ATR kinase</fullName>
    </recommendedName>
</protein>
<organism evidence="2 3">
    <name type="scientific">Oryzias melastigma</name>
    <name type="common">Marine medaka</name>
    <dbReference type="NCBI Taxonomy" id="30732"/>
    <lineage>
        <taxon>Eukaryota</taxon>
        <taxon>Metazoa</taxon>
        <taxon>Chordata</taxon>
        <taxon>Craniata</taxon>
        <taxon>Vertebrata</taxon>
        <taxon>Euteleostomi</taxon>
        <taxon>Actinopterygii</taxon>
        <taxon>Neopterygii</taxon>
        <taxon>Teleostei</taxon>
        <taxon>Neoteleostei</taxon>
        <taxon>Acanthomorphata</taxon>
        <taxon>Ovalentaria</taxon>
        <taxon>Atherinomorphae</taxon>
        <taxon>Beloniformes</taxon>
        <taxon>Adrianichthyidae</taxon>
        <taxon>Oryziinae</taxon>
        <taxon>Oryzias</taxon>
    </lineage>
</organism>
<reference evidence="2" key="2">
    <citation type="submission" date="2025-09" db="UniProtKB">
        <authorList>
            <consortium name="Ensembl"/>
        </authorList>
    </citation>
    <scope>IDENTIFICATION</scope>
</reference>
<feature type="compositionally biased region" description="Polar residues" evidence="1">
    <location>
        <begin position="305"/>
        <end position="317"/>
    </location>
</feature>
<name>A0A3B3BQR9_ORYME</name>
<dbReference type="GO" id="GO:0006974">
    <property type="term" value="P:DNA damage response"/>
    <property type="evidence" value="ECO:0007669"/>
    <property type="project" value="TreeGrafter"/>
</dbReference>
<dbReference type="STRING" id="30732.ENSOMEP00000007956"/>
<feature type="region of interest" description="Disordered" evidence="1">
    <location>
        <begin position="202"/>
        <end position="231"/>
    </location>
</feature>
<dbReference type="OMA" id="SERPNDH"/>
<evidence type="ECO:0008006" key="4">
    <source>
        <dbReference type="Google" id="ProtNLM"/>
    </source>
</evidence>
<dbReference type="PANTHER" id="PTHR16434">
    <property type="entry name" value="EWING'S TUMOR-ASSOCIATED ANTIGEN 1 ETAA1"/>
    <property type="match status" value="1"/>
</dbReference>